<dbReference type="PATRIC" id="fig|1008153.3.peg.4375"/>
<organism evidence="3 4">
    <name type="scientific">Halalkalicoccus paucihalophilus</name>
    <dbReference type="NCBI Taxonomy" id="1008153"/>
    <lineage>
        <taxon>Archaea</taxon>
        <taxon>Methanobacteriati</taxon>
        <taxon>Methanobacteriota</taxon>
        <taxon>Stenosarchaea group</taxon>
        <taxon>Halobacteria</taxon>
        <taxon>Halobacteriales</taxon>
        <taxon>Halococcaceae</taxon>
        <taxon>Halalkalicoccus</taxon>
    </lineage>
</organism>
<keyword evidence="3" id="KW-0560">Oxidoreductase</keyword>
<proteinExistence type="predicted"/>
<accession>A0A151A8S9</accession>
<keyword evidence="4" id="KW-1185">Reference proteome</keyword>
<dbReference type="InterPro" id="IPR036663">
    <property type="entry name" value="Fumarylacetoacetase_C_sf"/>
</dbReference>
<gene>
    <name evidence="3" type="ORF">HAPAU_40830</name>
</gene>
<evidence type="ECO:0000256" key="1">
    <source>
        <dbReference type="ARBA" id="ARBA00022723"/>
    </source>
</evidence>
<keyword evidence="1" id="KW-0479">Metal-binding</keyword>
<dbReference type="SUPFAM" id="SSF56529">
    <property type="entry name" value="FAH"/>
    <property type="match status" value="1"/>
</dbReference>
<dbReference type="PANTHER" id="PTHR11820:SF7">
    <property type="entry name" value="ACYLPYRUVASE FAHD1, MITOCHONDRIAL"/>
    <property type="match status" value="1"/>
</dbReference>
<feature type="domain" description="Fumarylacetoacetase-like C-terminal" evidence="2">
    <location>
        <begin position="45"/>
        <end position="239"/>
    </location>
</feature>
<evidence type="ECO:0000313" key="4">
    <source>
        <dbReference type="Proteomes" id="UP000075321"/>
    </source>
</evidence>
<dbReference type="GO" id="GO:0016853">
    <property type="term" value="F:isomerase activity"/>
    <property type="evidence" value="ECO:0007669"/>
    <property type="project" value="UniProtKB-ARBA"/>
</dbReference>
<sequence>MKTARFLDPAGSIRTGEWNGNSVEFGNQRFDLEDVSLLPPTNPSKIICIGLNYANHAKETDSDIPERPLLFFKTPNTLAGHRDTITLPESKDRVDFEGELGVVIGEQCRNVSIEDAEKVIAGYTCVNDLSNRDDQRIEQNWVRGKSFDNSAPIGPVLATPEHLPDGATVETRLNGEVQQSSSIDDLIFDIPELIAEITELISLEAGDIIATGTPEGVGPISGGDVVEVEIEGIGTLKNDYRASKFSGDETHDFVPNQ</sequence>
<dbReference type="EMBL" id="LTAZ01000017">
    <property type="protein sequence ID" value="KYH24004.1"/>
    <property type="molecule type" value="Genomic_DNA"/>
</dbReference>
<dbReference type="Proteomes" id="UP000075321">
    <property type="component" value="Unassembled WGS sequence"/>
</dbReference>
<dbReference type="OrthoDB" id="6242at2157"/>
<dbReference type="GO" id="GO:0016491">
    <property type="term" value="F:oxidoreductase activity"/>
    <property type="evidence" value="ECO:0007669"/>
    <property type="project" value="UniProtKB-KW"/>
</dbReference>
<reference evidence="3 4" key="1">
    <citation type="submission" date="2016-02" db="EMBL/GenBank/DDBJ databases">
        <title>Genome sequence of Halalkalicoccus paucihalophilus DSM 24557.</title>
        <authorList>
            <person name="Poehlein A."/>
            <person name="Daniel R."/>
        </authorList>
    </citation>
    <scope>NUCLEOTIDE SEQUENCE [LARGE SCALE GENOMIC DNA]</scope>
    <source>
        <strain evidence="3 4">DSM 24557</strain>
    </source>
</reference>
<dbReference type="InterPro" id="IPR011234">
    <property type="entry name" value="Fumarylacetoacetase-like_C"/>
</dbReference>
<dbReference type="FunFam" id="3.90.850.10:FF:000002">
    <property type="entry name" value="2-hydroxyhepta-2,4-diene-1,7-dioate isomerase"/>
    <property type="match status" value="1"/>
</dbReference>
<protein>
    <submittedName>
        <fullName evidence="3">Putative 2-keto-3-deoxyxylonate dehydratase</fullName>
        <ecNumber evidence="3">1.1.1.-</ecNumber>
    </submittedName>
</protein>
<dbReference type="EC" id="1.1.1.-" evidence="3"/>
<evidence type="ECO:0000313" key="3">
    <source>
        <dbReference type="EMBL" id="KYH24004.1"/>
    </source>
</evidence>
<dbReference type="GO" id="GO:0018773">
    <property type="term" value="F:acetylpyruvate hydrolase activity"/>
    <property type="evidence" value="ECO:0007669"/>
    <property type="project" value="TreeGrafter"/>
</dbReference>
<name>A0A151A8S9_9EURY</name>
<comment type="caution">
    <text evidence="3">The sequence shown here is derived from an EMBL/GenBank/DDBJ whole genome shotgun (WGS) entry which is preliminary data.</text>
</comment>
<evidence type="ECO:0000259" key="2">
    <source>
        <dbReference type="Pfam" id="PF01557"/>
    </source>
</evidence>
<dbReference type="PANTHER" id="PTHR11820">
    <property type="entry name" value="ACYLPYRUVASE"/>
    <property type="match status" value="1"/>
</dbReference>
<dbReference type="AlphaFoldDB" id="A0A151A8S9"/>
<dbReference type="RefSeq" id="WP_084383918.1">
    <property type="nucleotide sequence ID" value="NZ_LTAZ01000017.1"/>
</dbReference>
<dbReference type="GO" id="GO:0046872">
    <property type="term" value="F:metal ion binding"/>
    <property type="evidence" value="ECO:0007669"/>
    <property type="project" value="UniProtKB-KW"/>
</dbReference>
<dbReference type="GO" id="GO:0019752">
    <property type="term" value="P:carboxylic acid metabolic process"/>
    <property type="evidence" value="ECO:0007669"/>
    <property type="project" value="UniProtKB-ARBA"/>
</dbReference>
<dbReference type="Gene3D" id="3.90.850.10">
    <property type="entry name" value="Fumarylacetoacetase-like, C-terminal domain"/>
    <property type="match status" value="1"/>
</dbReference>
<dbReference type="Pfam" id="PF01557">
    <property type="entry name" value="FAA_hydrolase"/>
    <property type="match status" value="1"/>
</dbReference>